<reference evidence="1 2" key="1">
    <citation type="journal article" date="2011" name="J. Microbiol.">
        <title>Bacillus kyonggiensis sp. nov., isolated from soil of a lettuce field.</title>
        <authorList>
            <person name="Dong K."/>
            <person name="Lee S."/>
        </authorList>
    </citation>
    <scope>NUCLEOTIDE SEQUENCE [LARGE SCALE GENOMIC DNA]</scope>
    <source>
        <strain evidence="1 2">NB22</strain>
    </source>
</reference>
<dbReference type="InterPro" id="IPR025439">
    <property type="entry name" value="Spore_coat_CotO"/>
</dbReference>
<dbReference type="Pfam" id="PF14153">
    <property type="entry name" value="Spore_coat_CotO"/>
    <property type="match status" value="1"/>
</dbReference>
<dbReference type="Proteomes" id="UP000307756">
    <property type="component" value="Unassembled WGS sequence"/>
</dbReference>
<evidence type="ECO:0000313" key="2">
    <source>
        <dbReference type="Proteomes" id="UP000307756"/>
    </source>
</evidence>
<name>A0A4U1D890_9BACI</name>
<protein>
    <recommendedName>
        <fullName evidence="3">Spore coat protein CotO</fullName>
    </recommendedName>
</protein>
<dbReference type="EMBL" id="SWBM01000001">
    <property type="protein sequence ID" value="TKC18308.1"/>
    <property type="molecule type" value="Genomic_DNA"/>
</dbReference>
<comment type="caution">
    <text evidence="1">The sequence shown here is derived from an EMBL/GenBank/DDBJ whole genome shotgun (WGS) entry which is preliminary data.</text>
</comment>
<sequence>MVWGGASNLSKEQKKREPLLYIHQPGFQPPEGVMQKSFSAKNADKIVEETKIEAGIERKSRGALEQEFQNRDITLTSKQVQQTIEDYEQAQTVQEPSRGGLGLRRLKSFKEMDLVEKLDYLERFPPQLPPIPCNFTTENGTLRGILIEKNAHEVVIRLFDKKEVTIAIQDLNEVKMIGFR</sequence>
<accession>A0A4U1D890</accession>
<dbReference type="AlphaFoldDB" id="A0A4U1D890"/>
<organism evidence="1 2">
    <name type="scientific">Robertmurraya kyonggiensis</name>
    <dbReference type="NCBI Taxonomy" id="1037680"/>
    <lineage>
        <taxon>Bacteria</taxon>
        <taxon>Bacillati</taxon>
        <taxon>Bacillota</taxon>
        <taxon>Bacilli</taxon>
        <taxon>Bacillales</taxon>
        <taxon>Bacillaceae</taxon>
        <taxon>Robertmurraya</taxon>
    </lineage>
</organism>
<evidence type="ECO:0008006" key="3">
    <source>
        <dbReference type="Google" id="ProtNLM"/>
    </source>
</evidence>
<proteinExistence type="predicted"/>
<gene>
    <name evidence="1" type="ORF">FA727_01765</name>
</gene>
<keyword evidence="2" id="KW-1185">Reference proteome</keyword>
<evidence type="ECO:0000313" key="1">
    <source>
        <dbReference type="EMBL" id="TKC18308.1"/>
    </source>
</evidence>